<sequence>MKNINLIFVAIGFYTIATFAQVTPNSIRFDVENYIAIDNSSRYYPYTSHGFYENSTGTTKPRIFILPNFKLELNKIKYLDNQGRETYQDDQNIRSMIIPVTQDLSLPNESQKAAIIATISKNTTIQAFYPQIAKNNLGFPLMNSNLLPVISNQLIAMANQYEASLIIPQQQLINEYNTRYNAEIISLTELEVIVEVGSEIVYSKRMPNTWITTGGTLKNIVIDNPTEYIKNVIAGGNGQILVSYKFRDSKKSSISANINATAIIDQFLSEAYQSSVSQRSSGWSFLGLGSSKKSIKSSFDQQVNQQYSSNSIANTTIEMYDADDQMIKQFESTFFPSLTQQEAIQNHANAAEKAKADGNLALQELHLKYIEELKSNNPNLTPNIDAALAALGKNDYVGFLAHGVRWGNQSGSGNNSFRRVLNSSEMASMTQNWNQTKIISLQHTVTQPVLVSEEVKFKASLGAIDGISFQNNLYMTNGYSGSWQNVNGVIIGPITLGGVLHQNNILAGSLMTKIGPHNVYSPQTLNDAISRYSPGDRVYLTMIVQVGSTNIYPAGVVPVYQEQRTQVTLGAYPKTE</sequence>
<accession>A0A1M7ZWK5</accession>
<dbReference type="Proteomes" id="UP000184611">
    <property type="component" value="Unassembled WGS sequence"/>
</dbReference>
<keyword evidence="2" id="KW-1185">Reference proteome</keyword>
<protein>
    <submittedName>
        <fullName evidence="1">Uncharacterized protein</fullName>
    </submittedName>
</protein>
<evidence type="ECO:0000313" key="2">
    <source>
        <dbReference type="Proteomes" id="UP000184611"/>
    </source>
</evidence>
<proteinExistence type="predicted"/>
<organism evidence="1 2">
    <name type="scientific">Flavobacterium cucumis</name>
    <dbReference type="NCBI Taxonomy" id="416016"/>
    <lineage>
        <taxon>Bacteria</taxon>
        <taxon>Pseudomonadati</taxon>
        <taxon>Bacteroidota</taxon>
        <taxon>Flavobacteriia</taxon>
        <taxon>Flavobacteriales</taxon>
        <taxon>Flavobacteriaceae</taxon>
        <taxon>Flavobacterium</taxon>
    </lineage>
</organism>
<dbReference type="AlphaFoldDB" id="A0A1M7ZWK5"/>
<name>A0A1M7ZWK5_9FLAO</name>
<dbReference type="OrthoDB" id="9255567at2"/>
<dbReference type="RefSeq" id="WP_073583204.1">
    <property type="nucleotide sequence ID" value="NZ_CBCSEA010000016.1"/>
</dbReference>
<evidence type="ECO:0000313" key="1">
    <source>
        <dbReference type="EMBL" id="SHO73271.1"/>
    </source>
</evidence>
<gene>
    <name evidence="1" type="ORF">SAMN05443547_1627</name>
</gene>
<reference evidence="2" key="1">
    <citation type="submission" date="2016-12" db="EMBL/GenBank/DDBJ databases">
        <authorList>
            <person name="Varghese N."/>
            <person name="Submissions S."/>
        </authorList>
    </citation>
    <scope>NUCLEOTIDE SEQUENCE [LARGE SCALE GENOMIC DNA]</scope>
    <source>
        <strain evidence="2">DSM 18830</strain>
    </source>
</reference>
<dbReference type="EMBL" id="FRYK01000002">
    <property type="protein sequence ID" value="SHO73271.1"/>
    <property type="molecule type" value="Genomic_DNA"/>
</dbReference>